<reference evidence="4" key="1">
    <citation type="journal article" date="2020" name="Biotechnol. Biofuels">
        <title>New insights from the biogas microbiome by comprehensive genome-resolved metagenomics of nearly 1600 species originating from multiple anaerobic digesters.</title>
        <authorList>
            <person name="Campanaro S."/>
            <person name="Treu L."/>
            <person name="Rodriguez-R L.M."/>
            <person name="Kovalovszki A."/>
            <person name="Ziels R.M."/>
            <person name="Maus I."/>
            <person name="Zhu X."/>
            <person name="Kougias P.G."/>
            <person name="Basile A."/>
            <person name="Luo G."/>
            <person name="Schluter A."/>
            <person name="Konstantinidis K.T."/>
            <person name="Angelidaki I."/>
        </authorList>
    </citation>
    <scope>NUCLEOTIDE SEQUENCE</scope>
    <source>
        <strain evidence="4">AS06rmzACSIP_7</strain>
    </source>
</reference>
<evidence type="ECO:0000256" key="2">
    <source>
        <dbReference type="ARBA" id="ARBA00022840"/>
    </source>
</evidence>
<dbReference type="GO" id="GO:0005524">
    <property type="term" value="F:ATP binding"/>
    <property type="evidence" value="ECO:0007669"/>
    <property type="project" value="UniProtKB-KW"/>
</dbReference>
<dbReference type="EMBL" id="JAAYEE010000074">
    <property type="protein sequence ID" value="NLW34706.1"/>
    <property type="molecule type" value="Genomic_DNA"/>
</dbReference>
<keyword evidence="1" id="KW-0547">Nucleotide-binding</keyword>
<protein>
    <submittedName>
        <fullName evidence="4">ATP-binding protein</fullName>
    </submittedName>
</protein>
<dbReference type="InterPro" id="IPR027417">
    <property type="entry name" value="P-loop_NTPase"/>
</dbReference>
<dbReference type="Gene3D" id="3.40.50.300">
    <property type="entry name" value="P-loop containing nucleotide triphosphate hydrolases"/>
    <property type="match status" value="1"/>
</dbReference>
<dbReference type="Proteomes" id="UP000777265">
    <property type="component" value="Unassembled WGS sequence"/>
</dbReference>
<dbReference type="GO" id="GO:0005737">
    <property type="term" value="C:cytoplasm"/>
    <property type="evidence" value="ECO:0007669"/>
    <property type="project" value="TreeGrafter"/>
</dbReference>
<feature type="coiled-coil region" evidence="3">
    <location>
        <begin position="5"/>
        <end position="70"/>
    </location>
</feature>
<organism evidence="4 5">
    <name type="scientific">Syntrophorhabdus aromaticivorans</name>
    <dbReference type="NCBI Taxonomy" id="328301"/>
    <lineage>
        <taxon>Bacteria</taxon>
        <taxon>Pseudomonadati</taxon>
        <taxon>Thermodesulfobacteriota</taxon>
        <taxon>Syntrophorhabdia</taxon>
        <taxon>Syntrophorhabdales</taxon>
        <taxon>Syntrophorhabdaceae</taxon>
        <taxon>Syntrophorhabdus</taxon>
    </lineage>
</organism>
<dbReference type="PANTHER" id="PTHR16305:SF28">
    <property type="entry name" value="GUANYLATE CYCLASE DOMAIN-CONTAINING PROTEIN"/>
    <property type="match status" value="1"/>
</dbReference>
<proteinExistence type="predicted"/>
<evidence type="ECO:0000256" key="1">
    <source>
        <dbReference type="ARBA" id="ARBA00022741"/>
    </source>
</evidence>
<reference evidence="4" key="2">
    <citation type="submission" date="2020-01" db="EMBL/GenBank/DDBJ databases">
        <authorList>
            <person name="Campanaro S."/>
        </authorList>
    </citation>
    <scope>NUCLEOTIDE SEQUENCE</scope>
    <source>
        <strain evidence="4">AS06rmzACSIP_7</strain>
    </source>
</reference>
<dbReference type="GO" id="GO:0004016">
    <property type="term" value="F:adenylate cyclase activity"/>
    <property type="evidence" value="ECO:0007669"/>
    <property type="project" value="TreeGrafter"/>
</dbReference>
<evidence type="ECO:0000313" key="5">
    <source>
        <dbReference type="Proteomes" id="UP000777265"/>
    </source>
</evidence>
<dbReference type="PANTHER" id="PTHR16305">
    <property type="entry name" value="TESTICULAR SOLUBLE ADENYLYL CYCLASE"/>
    <property type="match status" value="1"/>
</dbReference>
<keyword evidence="2 4" id="KW-0067">ATP-binding</keyword>
<gene>
    <name evidence="4" type="ORF">GXY80_04385</name>
</gene>
<dbReference type="AlphaFoldDB" id="A0A971M3Z2"/>
<name>A0A971M3Z2_9BACT</name>
<dbReference type="SUPFAM" id="SSF52540">
    <property type="entry name" value="P-loop containing nucleoside triphosphate hydrolases"/>
    <property type="match status" value="1"/>
</dbReference>
<keyword evidence="3" id="KW-0175">Coiled coil</keyword>
<sequence>MTSEMEYLNSQIEEEEHNIRLIEERKSEYPELQDIPLKLIKDEEKHRDRLKDLRRQREELQNVTKSSKETSSLSAEEKVKKIYVDREEERRLFREMISGRTPIHILLMEAEKGMGKTILLDQFWQISEGFKRARVDFKDPSYTMGKILGEIRDQYGRQSFPIFHTECRSVLSQFGHDVTHSALICPAIDVRLTKISGDELRNYQRLITNAFLADLETIREKDQPVVMLFDNFQKASVSTKTWITELLIDEIRRYPWLVCVVTGRERPLIPASDSSWCLQHTLQPLSVEHRKEYIQKVKITQNEELVTFITKHSRGNPLILQQLVQTLLEE</sequence>
<evidence type="ECO:0000313" key="4">
    <source>
        <dbReference type="EMBL" id="NLW34706.1"/>
    </source>
</evidence>
<evidence type="ECO:0000256" key="3">
    <source>
        <dbReference type="SAM" id="Coils"/>
    </source>
</evidence>
<accession>A0A971M3Z2</accession>
<comment type="caution">
    <text evidence="4">The sequence shown here is derived from an EMBL/GenBank/DDBJ whole genome shotgun (WGS) entry which is preliminary data.</text>
</comment>